<organism evidence="1 2">
    <name type="scientific">Forsythia ovata</name>
    <dbReference type="NCBI Taxonomy" id="205694"/>
    <lineage>
        <taxon>Eukaryota</taxon>
        <taxon>Viridiplantae</taxon>
        <taxon>Streptophyta</taxon>
        <taxon>Embryophyta</taxon>
        <taxon>Tracheophyta</taxon>
        <taxon>Spermatophyta</taxon>
        <taxon>Magnoliopsida</taxon>
        <taxon>eudicotyledons</taxon>
        <taxon>Gunneridae</taxon>
        <taxon>Pentapetalae</taxon>
        <taxon>asterids</taxon>
        <taxon>lamiids</taxon>
        <taxon>Lamiales</taxon>
        <taxon>Oleaceae</taxon>
        <taxon>Forsythieae</taxon>
        <taxon>Forsythia</taxon>
    </lineage>
</organism>
<gene>
    <name evidence="1" type="ORF">Fot_39989</name>
</gene>
<sequence length="114" mass="12754">MEMFRVVHEANGLIYSRAWLQIRLARNGQALSDALPAYGLYDAVSKHYNDGVSKPPLLSPPSTSILSDCDTPSPLGSHRTIFDHEEFRRMANNGEIFHIVDSYKNLVSSHSNPL</sequence>
<dbReference type="Pfam" id="PF07939">
    <property type="entry name" value="DUF1685"/>
    <property type="match status" value="1"/>
</dbReference>
<comment type="caution">
    <text evidence="1">The sequence shown here is derived from an EMBL/GenBank/DDBJ whole genome shotgun (WGS) entry which is preliminary data.</text>
</comment>
<dbReference type="InterPro" id="IPR012881">
    <property type="entry name" value="DUF1685"/>
</dbReference>
<reference evidence="2" key="1">
    <citation type="submission" date="2024-07" db="EMBL/GenBank/DDBJ databases">
        <title>Two chromosome-level genome assemblies of Korean endemic species Abeliophyllum distichum and Forsythia ovata (Oleaceae).</title>
        <authorList>
            <person name="Jang H."/>
        </authorList>
    </citation>
    <scope>NUCLEOTIDE SEQUENCE [LARGE SCALE GENOMIC DNA]</scope>
</reference>
<proteinExistence type="predicted"/>
<evidence type="ECO:0000313" key="2">
    <source>
        <dbReference type="Proteomes" id="UP001604277"/>
    </source>
</evidence>
<name>A0ABD1S684_9LAMI</name>
<keyword evidence="2" id="KW-1185">Reference proteome</keyword>
<dbReference type="AlphaFoldDB" id="A0ABD1S684"/>
<dbReference type="Proteomes" id="UP001604277">
    <property type="component" value="Unassembled WGS sequence"/>
</dbReference>
<accession>A0ABD1S684</accession>
<protein>
    <submittedName>
        <fullName evidence="1">Uncharacterized protein</fullName>
    </submittedName>
</protein>
<evidence type="ECO:0000313" key="1">
    <source>
        <dbReference type="EMBL" id="KAL2496232.1"/>
    </source>
</evidence>
<dbReference type="EMBL" id="JBFOLJ010000011">
    <property type="protein sequence ID" value="KAL2496232.1"/>
    <property type="molecule type" value="Genomic_DNA"/>
</dbReference>